<keyword evidence="7 8" id="KW-0472">Membrane</keyword>
<dbReference type="Pfam" id="PF00854">
    <property type="entry name" value="PTR2"/>
    <property type="match status" value="1"/>
</dbReference>
<evidence type="ECO:0000256" key="5">
    <source>
        <dbReference type="ARBA" id="ARBA00022856"/>
    </source>
</evidence>
<dbReference type="CDD" id="cd17346">
    <property type="entry name" value="MFS_DtpA_like"/>
    <property type="match status" value="1"/>
</dbReference>
<evidence type="ECO:0000313" key="10">
    <source>
        <dbReference type="EMBL" id="URQ63409.1"/>
    </source>
</evidence>
<feature type="transmembrane region" description="Helical" evidence="8">
    <location>
        <begin position="355"/>
        <end position="375"/>
    </location>
</feature>
<dbReference type="InterPro" id="IPR018456">
    <property type="entry name" value="PTR2_symporter_CS"/>
</dbReference>
<dbReference type="EMBL" id="CP097966">
    <property type="protein sequence ID" value="URQ63409.1"/>
    <property type="molecule type" value="Genomic_DNA"/>
</dbReference>
<dbReference type="InterPro" id="IPR036259">
    <property type="entry name" value="MFS_trans_sf"/>
</dbReference>
<feature type="transmembrane region" description="Helical" evidence="8">
    <location>
        <begin position="30"/>
        <end position="49"/>
    </location>
</feature>
<feature type="transmembrane region" description="Helical" evidence="8">
    <location>
        <begin position="220"/>
        <end position="237"/>
    </location>
</feature>
<feature type="transmembrane region" description="Helical" evidence="8">
    <location>
        <begin position="148"/>
        <end position="168"/>
    </location>
</feature>
<evidence type="ECO:0000259" key="9">
    <source>
        <dbReference type="PROSITE" id="PS50850"/>
    </source>
</evidence>
<dbReference type="Gene3D" id="1.20.1250.20">
    <property type="entry name" value="MFS general substrate transporter like domains"/>
    <property type="match status" value="1"/>
</dbReference>
<dbReference type="SUPFAM" id="SSF103473">
    <property type="entry name" value="MFS general substrate transporter"/>
    <property type="match status" value="1"/>
</dbReference>
<feature type="transmembrane region" description="Helical" evidence="8">
    <location>
        <begin position="430"/>
        <end position="452"/>
    </location>
</feature>
<feature type="transmembrane region" description="Helical" evidence="8">
    <location>
        <begin position="243"/>
        <end position="261"/>
    </location>
</feature>
<keyword evidence="3" id="KW-1003">Cell membrane</keyword>
<evidence type="ECO:0000313" key="11">
    <source>
        <dbReference type="Proteomes" id="UP001056381"/>
    </source>
</evidence>
<keyword evidence="5" id="KW-0571">Peptide transport</keyword>
<dbReference type="PROSITE" id="PS01022">
    <property type="entry name" value="PTR2_1"/>
    <property type="match status" value="1"/>
</dbReference>
<evidence type="ECO:0000256" key="4">
    <source>
        <dbReference type="ARBA" id="ARBA00022692"/>
    </source>
</evidence>
<feature type="transmembrane region" description="Helical" evidence="8">
    <location>
        <begin position="395"/>
        <end position="418"/>
    </location>
</feature>
<dbReference type="InterPro" id="IPR005279">
    <property type="entry name" value="Dipep/tripep_permease"/>
</dbReference>
<feature type="transmembrane region" description="Helical" evidence="8">
    <location>
        <begin position="174"/>
        <end position="193"/>
    </location>
</feature>
<name>A0A9Q8X180_9GAMM</name>
<dbReference type="Proteomes" id="UP001056381">
    <property type="component" value="Chromosome"/>
</dbReference>
<feature type="domain" description="Major facilitator superfamily (MFS) profile" evidence="9">
    <location>
        <begin position="17"/>
        <end position="521"/>
    </location>
</feature>
<dbReference type="PANTHER" id="PTHR23517:SF15">
    <property type="entry name" value="PROTON-DEPENDENT OLIGOPEPTIDE FAMILY TRANSPORT PROTEIN"/>
    <property type="match status" value="1"/>
</dbReference>
<dbReference type="PANTHER" id="PTHR23517">
    <property type="entry name" value="RESISTANCE PROTEIN MDTM, PUTATIVE-RELATED-RELATED"/>
    <property type="match status" value="1"/>
</dbReference>
<keyword evidence="4 8" id="KW-0812">Transmembrane</keyword>
<evidence type="ECO:0000256" key="3">
    <source>
        <dbReference type="ARBA" id="ARBA00022475"/>
    </source>
</evidence>
<dbReference type="GO" id="GO:1904680">
    <property type="term" value="F:peptide transmembrane transporter activity"/>
    <property type="evidence" value="ECO:0007669"/>
    <property type="project" value="InterPro"/>
</dbReference>
<dbReference type="GO" id="GO:0006857">
    <property type="term" value="P:oligopeptide transport"/>
    <property type="evidence" value="ECO:0007669"/>
    <property type="project" value="InterPro"/>
</dbReference>
<feature type="transmembrane region" description="Helical" evidence="8">
    <location>
        <begin position="323"/>
        <end position="343"/>
    </location>
</feature>
<dbReference type="InterPro" id="IPR000109">
    <property type="entry name" value="POT_fam"/>
</dbReference>
<evidence type="ECO:0000256" key="7">
    <source>
        <dbReference type="ARBA" id="ARBA00023136"/>
    </source>
</evidence>
<dbReference type="AlphaFoldDB" id="A0A9Q8X180"/>
<dbReference type="InterPro" id="IPR020846">
    <property type="entry name" value="MFS_dom"/>
</dbReference>
<reference evidence="10" key="1">
    <citation type="submission" date="2022-05" db="EMBL/GenBank/DDBJ databases">
        <title>Single-amplified genomics reveal most streamlined microbe among free-living bacteria.</title>
        <authorList>
            <person name="Roda-Garcia J."/>
            <person name="Haro-Moreno J.M."/>
            <person name="Rodriguez-Valera F."/>
            <person name="Almagro-Moreno S."/>
            <person name="Lopez-Perez M."/>
        </authorList>
    </citation>
    <scope>NUCLEOTIDE SEQUENCE</scope>
    <source>
        <strain evidence="10">TMED112-D2-2</strain>
    </source>
</reference>
<gene>
    <name evidence="10" type="ORF">M9B40_01210</name>
</gene>
<keyword evidence="2" id="KW-0813">Transport</keyword>
<dbReference type="InterPro" id="IPR050171">
    <property type="entry name" value="MFS_Transporters"/>
</dbReference>
<evidence type="ECO:0000256" key="2">
    <source>
        <dbReference type="ARBA" id="ARBA00022448"/>
    </source>
</evidence>
<organism evidence="10 11">
    <name type="scientific">SAR86 cluster bacterium</name>
    <dbReference type="NCBI Taxonomy" id="2030880"/>
    <lineage>
        <taxon>Bacteria</taxon>
        <taxon>Pseudomonadati</taxon>
        <taxon>Pseudomonadota</taxon>
        <taxon>Gammaproteobacteria</taxon>
        <taxon>SAR86 cluster</taxon>
    </lineage>
</organism>
<feature type="transmembrane region" description="Helical" evidence="8">
    <location>
        <begin position="55"/>
        <end position="76"/>
    </location>
</feature>
<protein>
    <submittedName>
        <fullName evidence="10">Peptide MFS transporter</fullName>
    </submittedName>
</protein>
<keyword evidence="5" id="KW-0653">Protein transport</keyword>
<evidence type="ECO:0000256" key="1">
    <source>
        <dbReference type="ARBA" id="ARBA00004651"/>
    </source>
</evidence>
<feature type="transmembrane region" description="Helical" evidence="8">
    <location>
        <begin position="494"/>
        <end position="514"/>
    </location>
</feature>
<dbReference type="NCBIfam" id="TIGR00924">
    <property type="entry name" value="yjdL_sub1_fam"/>
    <property type="match status" value="1"/>
</dbReference>
<proteinExistence type="predicted"/>
<feature type="transmembrane region" description="Helical" evidence="8">
    <location>
        <begin position="85"/>
        <end position="102"/>
    </location>
</feature>
<dbReference type="GO" id="GO:0005886">
    <property type="term" value="C:plasma membrane"/>
    <property type="evidence" value="ECO:0007669"/>
    <property type="project" value="UniProtKB-SubCell"/>
</dbReference>
<accession>A0A9Q8X180</accession>
<keyword evidence="6 8" id="KW-1133">Transmembrane helix</keyword>
<feature type="transmembrane region" description="Helical" evidence="8">
    <location>
        <begin position="273"/>
        <end position="291"/>
    </location>
</feature>
<dbReference type="PROSITE" id="PS50850">
    <property type="entry name" value="MFS"/>
    <property type="match status" value="1"/>
</dbReference>
<sequence>MNQALQNTGTFLGHPKGLFICFFTEMWERFSYYGMRALLIFYLVQHWGFSDGDEYILYGAYTTLVYMMPVIGGVLADRYLGSRKAVTFGAVLLVLGHTLMTVENNVQIFYLSLALIISGVGFLKPNISTMVGALYPDGDPRRDSGFTIFYMGINIGAASASIVCGYLGQTYGWAYGFGAAGVGMLFGLIVFIWGQKYLDGHAEPPSDEYKEKYFGISKEIWCYVSGVAMVFVCWILIQYTSVVGGLVAALGSISILFWIYYSLKKCEPVERDRLLSVGVLVMFSLIFWALFEQAGSSLNILTDRGVDRNFFGWDVPASMFQSLNAIFIFTLAPFFAYLWLFLGKRNIEPSIPIKFAMGLFFVGLGFLFLVFGMSSEPISSMDDSGNELVLGAKTAVVWIFVIYLVHTIGELCLSPVGLSSVTKLSPQRIVGVMMGMWFLASAAGNFLAGIVATSTSSEEYRKLQKEFKELGQEGYANIPYTEIEKIGFVDAYTAVGWGAIGFSILLMLLSPLLVKMMHGIK</sequence>
<comment type="subcellular location">
    <subcellularLocation>
        <location evidence="1">Cell membrane</location>
        <topology evidence="1">Multi-pass membrane protein</topology>
    </subcellularLocation>
</comment>
<evidence type="ECO:0000256" key="8">
    <source>
        <dbReference type="SAM" id="Phobius"/>
    </source>
</evidence>
<evidence type="ECO:0000256" key="6">
    <source>
        <dbReference type="ARBA" id="ARBA00022989"/>
    </source>
</evidence>
<keyword evidence="11" id="KW-1185">Reference proteome</keyword>
<feature type="transmembrane region" description="Helical" evidence="8">
    <location>
        <begin position="108"/>
        <end position="127"/>
    </location>
</feature>